<comment type="caution">
    <text evidence="2">The sequence shown here is derived from an EMBL/GenBank/DDBJ whole genome shotgun (WGS) entry which is preliminary data.</text>
</comment>
<evidence type="ECO:0000256" key="1">
    <source>
        <dbReference type="SAM" id="MobiDB-lite"/>
    </source>
</evidence>
<organism evidence="2 3">
    <name type="scientific">Aspergillus lucknowensis</name>
    <dbReference type="NCBI Taxonomy" id="176173"/>
    <lineage>
        <taxon>Eukaryota</taxon>
        <taxon>Fungi</taxon>
        <taxon>Dikarya</taxon>
        <taxon>Ascomycota</taxon>
        <taxon>Pezizomycotina</taxon>
        <taxon>Eurotiomycetes</taxon>
        <taxon>Eurotiomycetidae</taxon>
        <taxon>Eurotiales</taxon>
        <taxon>Aspergillaceae</taxon>
        <taxon>Aspergillus</taxon>
        <taxon>Aspergillus subgen. Nidulantes</taxon>
    </lineage>
</organism>
<sequence>MASPTVNSAPIANNASGNTPAQNSGSRPSLRASTNPKSSDGGGRRQSGSPLDSGQRYVALSFHRALFEPS</sequence>
<gene>
    <name evidence="2" type="ORF">BJX67DRAFT_341626</name>
</gene>
<dbReference type="RefSeq" id="XP_070891123.1">
    <property type="nucleotide sequence ID" value="XM_071027915.1"/>
</dbReference>
<dbReference type="EMBL" id="JBFXLQ010000002">
    <property type="protein sequence ID" value="KAL2872144.1"/>
    <property type="molecule type" value="Genomic_DNA"/>
</dbReference>
<proteinExistence type="predicted"/>
<feature type="region of interest" description="Disordered" evidence="1">
    <location>
        <begin position="1"/>
        <end position="56"/>
    </location>
</feature>
<name>A0ABR4M6B1_9EURO</name>
<evidence type="ECO:0000313" key="2">
    <source>
        <dbReference type="EMBL" id="KAL2872144.1"/>
    </source>
</evidence>
<accession>A0ABR4M6B1</accession>
<protein>
    <submittedName>
        <fullName evidence="2">Uncharacterized protein</fullName>
    </submittedName>
</protein>
<dbReference type="Proteomes" id="UP001610432">
    <property type="component" value="Unassembled WGS sequence"/>
</dbReference>
<evidence type="ECO:0000313" key="3">
    <source>
        <dbReference type="Proteomes" id="UP001610432"/>
    </source>
</evidence>
<feature type="compositionally biased region" description="Polar residues" evidence="1">
    <location>
        <begin position="1"/>
        <end position="37"/>
    </location>
</feature>
<dbReference type="GeneID" id="98142987"/>
<reference evidence="2 3" key="1">
    <citation type="submission" date="2024-07" db="EMBL/GenBank/DDBJ databases">
        <title>Section-level genome sequencing and comparative genomics of Aspergillus sections Usti and Cavernicolus.</title>
        <authorList>
            <consortium name="Lawrence Berkeley National Laboratory"/>
            <person name="Nybo J.L."/>
            <person name="Vesth T.C."/>
            <person name="Theobald S."/>
            <person name="Frisvad J.C."/>
            <person name="Larsen T.O."/>
            <person name="Kjaerboelling I."/>
            <person name="Rothschild-Mancinelli K."/>
            <person name="Lyhne E.K."/>
            <person name="Kogle M.E."/>
            <person name="Barry K."/>
            <person name="Clum A."/>
            <person name="Na H."/>
            <person name="Ledsgaard L."/>
            <person name="Lin J."/>
            <person name="Lipzen A."/>
            <person name="Kuo A."/>
            <person name="Riley R."/>
            <person name="Mondo S."/>
            <person name="Labutti K."/>
            <person name="Haridas S."/>
            <person name="Pangalinan J."/>
            <person name="Salamov A.A."/>
            <person name="Simmons B.A."/>
            <person name="Magnuson J.K."/>
            <person name="Chen J."/>
            <person name="Drula E."/>
            <person name="Henrissat B."/>
            <person name="Wiebenga A."/>
            <person name="Lubbers R.J."/>
            <person name="Gomes A.C."/>
            <person name="Macurrencykelacurrency M.R."/>
            <person name="Stajich J."/>
            <person name="Grigoriev I.V."/>
            <person name="Mortensen U.H."/>
            <person name="De Vries R.P."/>
            <person name="Baker S.E."/>
            <person name="Andersen M.R."/>
        </authorList>
    </citation>
    <scope>NUCLEOTIDE SEQUENCE [LARGE SCALE GENOMIC DNA]</scope>
    <source>
        <strain evidence="2 3">CBS 449.75</strain>
    </source>
</reference>
<keyword evidence="3" id="KW-1185">Reference proteome</keyword>